<dbReference type="GO" id="GO:0016853">
    <property type="term" value="F:isomerase activity"/>
    <property type="evidence" value="ECO:0007669"/>
    <property type="project" value="UniProtKB-KW"/>
</dbReference>
<evidence type="ECO:0000313" key="1">
    <source>
        <dbReference type="EMBL" id="QCC49845.1"/>
    </source>
</evidence>
<dbReference type="Gene3D" id="1.10.12.10">
    <property type="entry name" value="Lyase 2-enoyl-coa Hydratase, Chain A, domain 2"/>
    <property type="match status" value="1"/>
</dbReference>
<accession>A0A4D6H894</accession>
<proteinExistence type="predicted"/>
<dbReference type="PANTHER" id="PTHR43459">
    <property type="entry name" value="ENOYL-COA HYDRATASE"/>
    <property type="match status" value="1"/>
</dbReference>
<sequence>MPTPEYEELDVTVTDAVCHVQMDTDAPFNAFTPKMVEELLEVAIRCNDEWPVRAIALTGSENGFCAGADVRTFQGDDPTQLRRVAGVLHEAIRELHAAGVPIVTGVNAVAAGAGFGIAIHGDIVLVSEDARLEFAYQRLGLAADGGTTWILPRLVGLRKAMEIVLLDEPIGPEEAVDLGLASEVVPADDLETRLDEMAHRLASGPTAAFADTRRLLLQSFHNSLPEQLSAEEEAMARAVETDDFTRGVTAFFEKGEPDFQGE</sequence>
<dbReference type="InterPro" id="IPR029045">
    <property type="entry name" value="ClpP/crotonase-like_dom_sf"/>
</dbReference>
<keyword evidence="2" id="KW-1185">Reference proteome</keyword>
<dbReference type="PANTHER" id="PTHR43459:SF1">
    <property type="entry name" value="EG:BACN32G11.4 PROTEIN"/>
    <property type="match status" value="1"/>
</dbReference>
<protein>
    <submittedName>
        <fullName evidence="1">Enoyl-CoA hydratase/isomerase family protein</fullName>
    </submittedName>
</protein>
<organism evidence="1 2">
    <name type="scientific">Halapricum salinum</name>
    <dbReference type="NCBI Taxonomy" id="1457250"/>
    <lineage>
        <taxon>Archaea</taxon>
        <taxon>Methanobacteriati</taxon>
        <taxon>Methanobacteriota</taxon>
        <taxon>Stenosarchaea group</taxon>
        <taxon>Halobacteria</taxon>
        <taxon>Halobacteriales</taxon>
        <taxon>Haloarculaceae</taxon>
        <taxon>Halapricum</taxon>
    </lineage>
</organism>
<name>A0A4D6H894_9EURY</name>
<dbReference type="STRING" id="1457250.GCA_000755225_02451"/>
<dbReference type="KEGG" id="hsn:DV733_00785"/>
<reference evidence="1 2" key="1">
    <citation type="journal article" date="2019" name="Nat. Commun.">
        <title>A new type of DNA phosphorothioation-based antiviral system in archaea.</title>
        <authorList>
            <person name="Xiong L."/>
            <person name="Liu S."/>
            <person name="Chen S."/>
            <person name="Xiao Y."/>
            <person name="Zhu B."/>
            <person name="Gao Y."/>
            <person name="Zhang Y."/>
            <person name="Chen B."/>
            <person name="Luo J."/>
            <person name="Deng Z."/>
            <person name="Chen X."/>
            <person name="Wang L."/>
            <person name="Chen S."/>
        </authorList>
    </citation>
    <scope>NUCLEOTIDE SEQUENCE [LARGE SCALE GENOMIC DNA]</scope>
    <source>
        <strain evidence="1 2">CBA1105</strain>
    </source>
</reference>
<dbReference type="GeneID" id="39846360"/>
<dbReference type="RefSeq" id="WP_049993290.1">
    <property type="nucleotide sequence ID" value="NZ_CP031310.1"/>
</dbReference>
<dbReference type="Proteomes" id="UP000296706">
    <property type="component" value="Chromosome"/>
</dbReference>
<keyword evidence="1" id="KW-0413">Isomerase</keyword>
<dbReference type="InterPro" id="IPR014748">
    <property type="entry name" value="Enoyl-CoA_hydra_C"/>
</dbReference>
<dbReference type="InterPro" id="IPR001753">
    <property type="entry name" value="Enoyl-CoA_hydra/iso"/>
</dbReference>
<evidence type="ECO:0000313" key="2">
    <source>
        <dbReference type="Proteomes" id="UP000296706"/>
    </source>
</evidence>
<dbReference type="AlphaFoldDB" id="A0A4D6H894"/>
<dbReference type="Gene3D" id="3.90.226.10">
    <property type="entry name" value="2-enoyl-CoA Hydratase, Chain A, domain 1"/>
    <property type="match status" value="1"/>
</dbReference>
<dbReference type="Pfam" id="PF00378">
    <property type="entry name" value="ECH_1"/>
    <property type="match status" value="1"/>
</dbReference>
<dbReference type="CDD" id="cd06558">
    <property type="entry name" value="crotonase-like"/>
    <property type="match status" value="1"/>
</dbReference>
<dbReference type="OrthoDB" id="27846at2157"/>
<dbReference type="EMBL" id="CP031310">
    <property type="protein sequence ID" value="QCC49845.1"/>
    <property type="molecule type" value="Genomic_DNA"/>
</dbReference>
<gene>
    <name evidence="1" type="ORF">DV733_00785</name>
</gene>
<dbReference type="SUPFAM" id="SSF52096">
    <property type="entry name" value="ClpP/crotonase"/>
    <property type="match status" value="1"/>
</dbReference>